<dbReference type="Proteomes" id="UP000681501">
    <property type="component" value="Genome"/>
</dbReference>
<comment type="cofactor">
    <cofactor evidence="1">
        <name>Mn(2+)</name>
        <dbReference type="ChEBI" id="CHEBI:29035"/>
    </cofactor>
</comment>
<dbReference type="PROSITE" id="PS50525">
    <property type="entry name" value="RDRP_SSRNA_NEG_SEG"/>
    <property type="match status" value="1"/>
</dbReference>
<dbReference type="KEGG" id="vg:80550210"/>
<accession>A0A346JEY3</accession>
<sequence>MNKERIISLKEEIEACFEADKAKDIISKLYVERHNYFARKYCEKANITYRNDVPASDICAQVLPPDVAATVERVTPDNYFIDGTKVYIIDFKVAENDDSSIATKEKYENVFGKVFIPHGIDFEVVIIRYIPHLEQTYIDSNNWLALFPNVRPNVNFGWYESLREMIMEKFKEDENFLSLISFGDFTLTAPWISEDTPELEDHNVFIKFMESMPPDEQRTFIECLNYSAYEGEKWNSLLKSIMHRYGYKYNAFIKSQSDEIFNMDGNYEKPNKDEIYKGWKEMIERVKLERDMSNNINDQKPSIHFIWSPPDPANGNTNIQKLLKLSKSLQKIKDTTSYTDAFRAIGKLMDISDDIMGYERFCVKLKNEARQSGRKIDKKINPVKCGTATVLWEQQFKLDTDEITPHDRSHLLKDFFGIGAHKRFKNRLVEDMDLEKPKILDFEDQEIIRQSTIVVKSVRPILERKSGLKKFGNYLDEYETKIVSASEDTWNTISEIATSQYWSSINDYSVLMKNMLTCSQYNRHNTFRVAMCANNSVFGLVMPSTDIKTKKSTLVYCIVTLHKEYEDVINPGSLFKTFQTEGGYVSISKAIRLDKERCQRIVIAPGLFLMTCALFKGSNPNVSLDDIMNFSYFTSLSITKAMLSLTEPARYMIMNSLAVSSHVREYIAEKFSPYTKTAFSVYMTQLIKKGCFNAFEQKDLIQLRDVYLTDFEITQKGVREDRNLQSIWFPGKVSIKEYINQVYLPFYFNSKGLHEKHHVLFDLAKTVLEIEKDQRQNIQHPWGEDFKKQTVNLDVLIYSLAKNLALDNSRHTHVRHRVESSNNFKRSITTISTFTSSKSCIQIGDFRSLKEQRAKRESKMKESDKKKLGIANPLFLEEINNEVEIHHANYNDLRAAVPEYIDFMSTKVFDRLYTMFKNKEIEDKPTIELVMDTMKNHKDFYFAFFNKGQKTAKDREIFLGEFEAKMCLYVVERIAKERCKLNPEEMISRPGDIKLKKLEQRAEAEIKYLSQVIREHNKRLNDLAGSGATDSEVVDLMLQKVHGLKIEINADMSKWSAQDVMYKYFWLFVLDPILYPAEKKRILYFFCNYMNKTLLLPDELMCSILDQRMPRENDIIREMTDNYRRNWVKIEKNWLQGNLNFTSSYVHSCSMSVYRDIVREATKRLDGQSLINSMVHSDDNHTSICMIQNKVPDSFIIQFLTTIFERVCLTFGNQANMKKTYLTNFIKEFVSLFNIYGEPFSIFGRFLLTAVGDCAYLGPYEDLASRLSATQTAIKHGCPPSLAWLSIALNHWITYTTYNMMPGQSNDPMSHLPAHKRSDIPIELCGTLDADLPTIALVGLEAGNLTYLVNLAHRLSDPIHKREPIQKQCEQIHEWDMQKLTKNDHFRLKLLRYIALDSTISEDDSMGQTSDMRSRSLLTPRKFTTSGSLIRLTSYNDFQDIIANEERTNAMFEYFVRKPELLVTKGENSKEFINSILLRYNSKRFKESLSIQNPTQLFIEQVLFSNKPIIDYTSIHDKFVALQDLKDVQEYDTIIGKKTFPEAFKQIVLDLSTLELDNDDIKTVYSFCLLNDPLMIAVANNLILSVDGSHQSRVGQSASTMPEFRNTKLIKHSPALVLRAYVKQDPEIPGAYPPDMARDLVHLENFITGVRLRENMRKRIKENEDKNGARDLKFEVKELTRFYQVCYDYVKSTEHKVKVFILPYKVHTAPDFCQAVSGNLVRDDCWVVKHHLKSIMSGARKGHVQTGTQKEYMVMNECFRLICHFADAFVDANSRNKYMNEVIDNFTYKGEKVSDLFKMLLKSDYRRKFLPLLFQTKNLLQSDLDAYDAEKADEQVTWNKWQNSRHLNIGEIDLVISGLDRQIRIVGHHDKLKIAQLTVARAEPNLITTHGIKLLNTEHGLRLEKMQRIGNLEENSFYIVWQAKQKNRYSYSILPTAVIKQKNKEFEESKTISKYQYVPICKVIVAEKTTATRFHLMSICKKNSDNRQLTQLVLSHDEIATVKRCLFIKMTFFEGPALDCKNIDLSKLMQTPNLLSINYDTISKTSILDIAKVFKCSGSNDLEDSDEIFLDFSDDPMQEMETVEIECVPMYTIGYLVDAEPNHTYRRALMKAFSEEKQRFMEQMDFTGDGFLSGENLGILEGICCLIKELETNQWSTNLMQCFHMVMASEGMDATFHMFDIPPAFLKSTITREFYWLEVQEFLEKIPVPKYEPWKSVIEHFISKASELVEKKLKEKRSKRTLGDYAKTLKRFEGKDKHTYT</sequence>
<evidence type="ECO:0000256" key="10">
    <source>
        <dbReference type="ARBA" id="ARBA00022801"/>
    </source>
</evidence>
<dbReference type="CDD" id="cd22349">
    <property type="entry name" value="PDDEXK_RNA_polymerase-like"/>
    <property type="match status" value="1"/>
</dbReference>
<evidence type="ECO:0000313" key="20">
    <source>
        <dbReference type="Proteomes" id="UP000681501"/>
    </source>
</evidence>
<evidence type="ECO:0000256" key="11">
    <source>
        <dbReference type="ARBA" id="ARBA00022842"/>
    </source>
</evidence>
<protein>
    <recommendedName>
        <fullName evidence="5">RNA-directed RNA polymerase L</fullName>
        <ecNumber evidence="4">2.7.7.48</ecNumber>
    </recommendedName>
    <alternativeName>
        <fullName evidence="13">Large structural protein</fullName>
    </alternativeName>
    <alternativeName>
        <fullName evidence="15">Replicase</fullName>
    </alternativeName>
    <alternativeName>
        <fullName evidence="14">Transcriptase</fullName>
    </alternativeName>
</protein>
<dbReference type="InterPro" id="IPR007099">
    <property type="entry name" value="RNA-dir_pol_NSvirus"/>
</dbReference>
<dbReference type="InterPro" id="IPR029124">
    <property type="entry name" value="L_protein_N"/>
</dbReference>
<evidence type="ECO:0000256" key="2">
    <source>
        <dbReference type="ARBA" id="ARBA00001946"/>
    </source>
</evidence>
<evidence type="ECO:0000256" key="4">
    <source>
        <dbReference type="ARBA" id="ARBA00012494"/>
    </source>
</evidence>
<keyword evidence="20" id="KW-1185">Reference proteome</keyword>
<dbReference type="GO" id="GO:0000166">
    <property type="term" value="F:nucleotide binding"/>
    <property type="evidence" value="ECO:0007669"/>
    <property type="project" value="UniProtKB-KW"/>
</dbReference>
<evidence type="ECO:0000256" key="1">
    <source>
        <dbReference type="ARBA" id="ARBA00001936"/>
    </source>
</evidence>
<evidence type="ECO:0000256" key="8">
    <source>
        <dbReference type="ARBA" id="ARBA00022695"/>
    </source>
</evidence>
<dbReference type="GO" id="GO:0016787">
    <property type="term" value="F:hydrolase activity"/>
    <property type="evidence" value="ECO:0007669"/>
    <property type="project" value="UniProtKB-KW"/>
</dbReference>
<dbReference type="Pfam" id="PF21561">
    <property type="entry name" value="L_thumb_ring_vir"/>
    <property type="match status" value="1"/>
</dbReference>
<dbReference type="InterPro" id="IPR007322">
    <property type="entry name" value="RNA_pol_bunyavir"/>
</dbReference>
<evidence type="ECO:0000256" key="6">
    <source>
        <dbReference type="ARBA" id="ARBA00022484"/>
    </source>
</evidence>
<evidence type="ECO:0000256" key="3">
    <source>
        <dbReference type="ARBA" id="ARBA00004340"/>
    </source>
</evidence>
<comment type="cofactor">
    <cofactor evidence="2">
        <name>Mg(2+)</name>
        <dbReference type="ChEBI" id="CHEBI:18420"/>
    </cofactor>
</comment>
<keyword evidence="7" id="KW-0808">Transferase</keyword>
<evidence type="ECO:0000256" key="15">
    <source>
        <dbReference type="ARBA" id="ARBA00031012"/>
    </source>
</evidence>
<organism evidence="19 20">
    <name type="scientific">Sedlec virus</name>
    <dbReference type="NCBI Taxonomy" id="1383888"/>
    <lineage>
        <taxon>Viruses</taxon>
        <taxon>Riboviria</taxon>
        <taxon>Orthornavirae</taxon>
        <taxon>Negarnaviricota</taxon>
        <taxon>Polyploviricotina</taxon>
        <taxon>Bunyaviricetes</taxon>
        <taxon>Elliovirales</taxon>
        <taxon>Peribunyaviridae</taxon>
        <taxon>Orthobunyavirus</taxon>
        <taxon>Orthobunyavirus sedlecense</taxon>
    </lineage>
</organism>
<evidence type="ECO:0000256" key="14">
    <source>
        <dbReference type="ARBA" id="ARBA00030436"/>
    </source>
</evidence>
<evidence type="ECO:0000259" key="18">
    <source>
        <dbReference type="PROSITE" id="PS50525"/>
    </source>
</evidence>
<comment type="subcellular location">
    <subcellularLocation>
        <location evidence="3">Host cell</location>
    </subcellularLocation>
</comment>
<keyword evidence="9" id="KW-0547">Nucleotide-binding</keyword>
<dbReference type="Pfam" id="PF15518">
    <property type="entry name" value="L_protein_N"/>
    <property type="match status" value="1"/>
</dbReference>
<dbReference type="GO" id="GO:0043657">
    <property type="term" value="C:host cell"/>
    <property type="evidence" value="ECO:0007669"/>
    <property type="project" value="UniProtKB-SubCell"/>
</dbReference>
<dbReference type="RefSeq" id="YP_010839947.1">
    <property type="nucleotide sequence ID" value="NC_078276.1"/>
</dbReference>
<dbReference type="InterPro" id="IPR048006">
    <property type="entry name" value="CapSnatch_bunyavir"/>
</dbReference>
<dbReference type="Pfam" id="PF04196">
    <property type="entry name" value="Bunya_RdRp"/>
    <property type="match status" value="1"/>
</dbReference>
<evidence type="ECO:0000256" key="12">
    <source>
        <dbReference type="ARBA" id="ARBA00022953"/>
    </source>
</evidence>
<proteinExistence type="inferred from homology"/>
<dbReference type="GeneID" id="80550210"/>
<keyword evidence="12" id="KW-0693">Viral RNA replication</keyword>
<comment type="similarity">
    <text evidence="16">Belongs to the Bunyavirales RNA polymerase family.</text>
</comment>
<dbReference type="EC" id="2.7.7.48" evidence="4"/>
<dbReference type="GO" id="GO:0003968">
    <property type="term" value="F:RNA-directed RNA polymerase activity"/>
    <property type="evidence" value="ECO:0007669"/>
    <property type="project" value="UniProtKB-KW"/>
</dbReference>
<evidence type="ECO:0000256" key="17">
    <source>
        <dbReference type="ARBA" id="ARBA00048744"/>
    </source>
</evidence>
<evidence type="ECO:0000313" key="19">
    <source>
        <dbReference type="EMBL" id="AXP32058.1"/>
    </source>
</evidence>
<name>A0A346JEY3_9VIRU</name>
<dbReference type="EMBL" id="MH484327">
    <property type="protein sequence ID" value="AXP32058.1"/>
    <property type="molecule type" value="Viral_cRNA"/>
</dbReference>
<reference evidence="19" key="1">
    <citation type="submission" date="2018-06" db="EMBL/GenBank/DDBJ databases">
        <title>Genomic Characterization of Bunyamwera and Simbu Serogroup Bunyaviruses.</title>
        <authorList>
            <person name="Layton M."/>
            <person name="Bergren N."/>
            <person name="Lee J."/>
            <person name="Russell B."/>
            <person name="Stenglein M."/>
            <person name="Kading R."/>
        </authorList>
    </citation>
    <scope>NUCLEOTIDE SEQUENCE</scope>
    <source>
        <strain evidence="19">Av 172</strain>
    </source>
</reference>
<dbReference type="Gene3D" id="3.40.91.60">
    <property type="match status" value="1"/>
</dbReference>
<keyword evidence="10" id="KW-0378">Hydrolase</keyword>
<keyword evidence="8" id="KW-0548">Nucleotidyltransferase</keyword>
<evidence type="ECO:0000256" key="13">
    <source>
        <dbReference type="ARBA" id="ARBA00030285"/>
    </source>
</evidence>
<evidence type="ECO:0000256" key="7">
    <source>
        <dbReference type="ARBA" id="ARBA00022679"/>
    </source>
</evidence>
<keyword evidence="6 19" id="KW-0696">RNA-directed RNA polymerase</keyword>
<dbReference type="GO" id="GO:0039694">
    <property type="term" value="P:viral RNA genome replication"/>
    <property type="evidence" value="ECO:0007669"/>
    <property type="project" value="InterPro"/>
</dbReference>
<evidence type="ECO:0000256" key="5">
    <source>
        <dbReference type="ARBA" id="ARBA00018602"/>
    </source>
</evidence>
<comment type="catalytic activity">
    <reaction evidence="17">
        <text>RNA(n) + a ribonucleoside 5'-triphosphate = RNA(n+1) + diphosphate</text>
        <dbReference type="Rhea" id="RHEA:21248"/>
        <dbReference type="Rhea" id="RHEA-COMP:14527"/>
        <dbReference type="Rhea" id="RHEA-COMP:17342"/>
        <dbReference type="ChEBI" id="CHEBI:33019"/>
        <dbReference type="ChEBI" id="CHEBI:61557"/>
        <dbReference type="ChEBI" id="CHEBI:140395"/>
        <dbReference type="EC" id="2.7.7.48"/>
    </reaction>
</comment>
<evidence type="ECO:0000256" key="16">
    <source>
        <dbReference type="ARBA" id="ARBA00034123"/>
    </source>
</evidence>
<dbReference type="InterPro" id="IPR048547">
    <property type="entry name" value="L_thumb_ring_bunyavir"/>
</dbReference>
<keyword evidence="11" id="KW-0460">Magnesium</keyword>
<dbReference type="GO" id="GO:0006351">
    <property type="term" value="P:DNA-templated transcription"/>
    <property type="evidence" value="ECO:0007669"/>
    <property type="project" value="InterPro"/>
</dbReference>
<evidence type="ECO:0000256" key="9">
    <source>
        <dbReference type="ARBA" id="ARBA00022741"/>
    </source>
</evidence>
<dbReference type="NCBIfam" id="TIGR04202">
    <property type="entry name" value="capSnatchArena"/>
    <property type="match status" value="1"/>
</dbReference>
<feature type="domain" description="RdRp catalytic" evidence="18">
    <location>
        <begin position="1035"/>
        <end position="1221"/>
    </location>
</feature>